<protein>
    <submittedName>
        <fullName evidence="5">Multidrug resistance protein MdtN</fullName>
    </submittedName>
</protein>
<dbReference type="AlphaFoldDB" id="A0A1H6FGV9"/>
<dbReference type="GO" id="GO:0015562">
    <property type="term" value="F:efflux transmembrane transporter activity"/>
    <property type="evidence" value="ECO:0007669"/>
    <property type="project" value="TreeGrafter"/>
</dbReference>
<accession>A0A1H6FGV9</accession>
<evidence type="ECO:0000313" key="4">
    <source>
        <dbReference type="EMBL" id="SEH09153.1"/>
    </source>
</evidence>
<dbReference type="PANTHER" id="PTHR30469">
    <property type="entry name" value="MULTIDRUG RESISTANCE PROTEIN MDTA"/>
    <property type="match status" value="1"/>
</dbReference>
<reference evidence="5 6" key="1">
    <citation type="submission" date="2016-10" db="EMBL/GenBank/DDBJ databases">
        <authorList>
            <person name="de Groot N.N."/>
        </authorList>
    </citation>
    <scope>NUCLEOTIDE SEQUENCE [LARGE SCALE GENOMIC DNA]</scope>
    <source>
        <strain evidence="5">MBHS1</strain>
    </source>
</reference>
<feature type="coiled-coil region" evidence="2">
    <location>
        <begin position="178"/>
        <end position="212"/>
    </location>
</feature>
<gene>
    <name evidence="4" type="ORF">MBHS_05047</name>
    <name evidence="5" type="ORF">MBHS_05177</name>
</gene>
<dbReference type="PANTHER" id="PTHR30469:SF36">
    <property type="entry name" value="BLL3903 PROTEIN"/>
    <property type="match status" value="1"/>
</dbReference>
<dbReference type="Proteomes" id="UP000236724">
    <property type="component" value="Unassembled WGS sequence"/>
</dbReference>
<dbReference type="OrthoDB" id="8524475at2"/>
<dbReference type="SUPFAM" id="SSF111369">
    <property type="entry name" value="HlyD-like secretion proteins"/>
    <property type="match status" value="1"/>
</dbReference>
<name>A0A1H6FGV9_9GAMM</name>
<dbReference type="Gene3D" id="2.40.30.170">
    <property type="match status" value="1"/>
</dbReference>
<proteinExistence type="inferred from homology"/>
<dbReference type="Gene3D" id="1.10.287.470">
    <property type="entry name" value="Helix hairpin bin"/>
    <property type="match status" value="1"/>
</dbReference>
<dbReference type="GO" id="GO:1990281">
    <property type="term" value="C:efflux pump complex"/>
    <property type="evidence" value="ECO:0007669"/>
    <property type="project" value="TreeGrafter"/>
</dbReference>
<dbReference type="InterPro" id="IPR058625">
    <property type="entry name" value="MdtA-like_BSH"/>
</dbReference>
<dbReference type="Gene3D" id="2.40.50.100">
    <property type="match status" value="1"/>
</dbReference>
<sequence length="430" mass="46999">MKKWLSAILVLLLGGVGSAFMIKSKVVSAPLKTEEKVWNVDIQLAKPELHTPQVNLYARLESPRSAALTAAVNADVVKVLVREGQRVAQGQLLIQLDDQDMQLNLQQKQADIQEIKALIQIEKNRYASDKAALPKERSLLKLAEKSAQRTRKLRKQLAGSESAVDEALKAVELQALTVSNRKLKLKNHAANLQQLEAQHQRALAALAQRQRDVGRTRIHAPFAAIISTLDVSIGDRVAAGKLLLNLYDPSALEARAQIPRRHEAAISVVLAQMQTLSATTQLQGKAITFKLERLAGSVRQSGSGLDAFFVLAPETATLNTLRLGQFINLTLSLPPIPDTLSVPYEAIYAGNQLYKLKDGRMHNIQVQLRGESLQTNASSANAEAKIMALVSSPDISAQDKIIITQLPNAIPGLKVKQTEVQKSKPDNPVQ</sequence>
<comment type="similarity">
    <text evidence="1">Belongs to the membrane fusion protein (MFP) (TC 8.A.1) family.</text>
</comment>
<dbReference type="EMBL" id="FMSV02000558">
    <property type="protein sequence ID" value="SEH09153.1"/>
    <property type="molecule type" value="Genomic_DNA"/>
</dbReference>
<feature type="domain" description="Multidrug resistance protein MdtA-like barrel-sandwich hybrid" evidence="3">
    <location>
        <begin position="65"/>
        <end position="241"/>
    </location>
</feature>
<keyword evidence="2" id="KW-0175">Coiled coil</keyword>
<evidence type="ECO:0000256" key="1">
    <source>
        <dbReference type="ARBA" id="ARBA00009477"/>
    </source>
</evidence>
<dbReference type="Pfam" id="PF25917">
    <property type="entry name" value="BSH_RND"/>
    <property type="match status" value="1"/>
</dbReference>
<evidence type="ECO:0000313" key="5">
    <source>
        <dbReference type="EMBL" id="SEH09282.1"/>
    </source>
</evidence>
<keyword evidence="6" id="KW-1185">Reference proteome</keyword>
<dbReference type="EMBL" id="FMSV02000559">
    <property type="protein sequence ID" value="SEH09282.1"/>
    <property type="molecule type" value="Genomic_DNA"/>
</dbReference>
<evidence type="ECO:0000259" key="3">
    <source>
        <dbReference type="Pfam" id="PF25917"/>
    </source>
</evidence>
<organism evidence="5 6">
    <name type="scientific">Candidatus Venteria ishoeyi</name>
    <dbReference type="NCBI Taxonomy" id="1899563"/>
    <lineage>
        <taxon>Bacteria</taxon>
        <taxon>Pseudomonadati</taxon>
        <taxon>Pseudomonadota</taxon>
        <taxon>Gammaproteobacteria</taxon>
        <taxon>Thiotrichales</taxon>
        <taxon>Thiotrichaceae</taxon>
        <taxon>Venteria</taxon>
    </lineage>
</organism>
<evidence type="ECO:0000256" key="2">
    <source>
        <dbReference type="SAM" id="Coils"/>
    </source>
</evidence>
<dbReference type="RefSeq" id="WP_103922633.1">
    <property type="nucleotide sequence ID" value="NZ_FMSV02000558.1"/>
</dbReference>
<evidence type="ECO:0000313" key="6">
    <source>
        <dbReference type="Proteomes" id="UP000236724"/>
    </source>
</evidence>